<evidence type="ECO:0000256" key="5">
    <source>
        <dbReference type="ARBA" id="ARBA00023136"/>
    </source>
</evidence>
<feature type="compositionally biased region" description="Polar residues" evidence="6">
    <location>
        <begin position="44"/>
        <end position="54"/>
    </location>
</feature>
<sequence length="539" mass="60314">MAGIGTEERENQLLLANNTRHEKSIFEELTNAATTTSRVRTFSNSAASGTLSRSDTLDGSKAEDPALDPTSPRFDVYKWARMILRAADNANVKFRRASFSFKNLEVSGSRSAIYFQPNLASVFMIPFRLREYVTFGKRPNKKILDSFDGLIKSGEMLLVLGRPGSGCSTFLRTVAGISQKEMIENFKGEIVYNSEVDNHFPHLTVRQTLEFAAAVRTPRNRVIAVSRKDTIKRITAVVMAVCGLTRAQNTRVGNDFVRGVSGGERKRVSIAEMILARAPIGCWDNSTRGLDAATALKFIQTLRTSADVVGMTHAVAIYQASQAIYELFDKVIVLYEGREIYFGSTSAAKTYFEEMGWYCPPRLTTGDFLTTVTNHLTRKPRQGYEGRVPRSPVDFEKYWQASTEYKALQDEIVQHERETSSKASAAEFKASRRAVQARHMWSKSPYIVNIPMQLRICTKRAYQRLWNDKISTLTVVIGQIIMALVVGSVFFGTPNNTGSFFARGSTLFFGTLLSALIAVTEINNMYQQRPIVEKQASYA</sequence>
<feature type="domain" description="ABC transporter" evidence="8">
    <location>
        <begin position="127"/>
        <end position="361"/>
    </location>
</feature>
<dbReference type="PANTHER" id="PTHR19241">
    <property type="entry name" value="ATP-BINDING CASSETTE TRANSPORTER"/>
    <property type="match status" value="1"/>
</dbReference>
<evidence type="ECO:0000256" key="2">
    <source>
        <dbReference type="ARBA" id="ARBA00022448"/>
    </source>
</evidence>
<dbReference type="GO" id="GO:0016020">
    <property type="term" value="C:membrane"/>
    <property type="evidence" value="ECO:0007669"/>
    <property type="project" value="UniProtKB-SubCell"/>
</dbReference>
<dbReference type="PROSITE" id="PS00211">
    <property type="entry name" value="ABC_TRANSPORTER_1"/>
    <property type="match status" value="1"/>
</dbReference>
<reference evidence="10" key="2">
    <citation type="journal article" date="2018" name="Nat. Commun.">
        <title>Extreme sensitivity to ultraviolet light in the fungal pathogen causing white-nose syndrome of bats.</title>
        <authorList>
            <person name="Palmer J.M."/>
            <person name="Drees K.P."/>
            <person name="Foster J.T."/>
            <person name="Lindner D.L."/>
        </authorList>
    </citation>
    <scope>NUCLEOTIDE SEQUENCE [LARGE SCALE GENOMIC DNA]</scope>
    <source>
        <strain evidence="10">UAMH 10579</strain>
    </source>
</reference>
<name>A0A2P2SWS2_9PEZI</name>
<dbReference type="InterPro" id="IPR029481">
    <property type="entry name" value="ABC_trans_N"/>
</dbReference>
<dbReference type="GeneID" id="28834331"/>
<dbReference type="InterPro" id="IPR013525">
    <property type="entry name" value="ABC2_TM"/>
</dbReference>
<dbReference type="SUPFAM" id="SSF52540">
    <property type="entry name" value="P-loop containing nucleoside triphosphate hydrolases"/>
    <property type="match status" value="1"/>
</dbReference>
<dbReference type="PROSITE" id="PS50893">
    <property type="entry name" value="ABC_TRANSPORTER_2"/>
    <property type="match status" value="1"/>
</dbReference>
<evidence type="ECO:0000256" key="3">
    <source>
        <dbReference type="ARBA" id="ARBA00022692"/>
    </source>
</evidence>
<dbReference type="GO" id="GO:0005524">
    <property type="term" value="F:ATP binding"/>
    <property type="evidence" value="ECO:0007669"/>
    <property type="project" value="InterPro"/>
</dbReference>
<dbReference type="EMBL" id="KV460207">
    <property type="protein sequence ID" value="OBU01244.1"/>
    <property type="molecule type" value="Genomic_DNA"/>
</dbReference>
<protein>
    <recommendedName>
        <fullName evidence="8">ABC transporter domain-containing protein</fullName>
    </recommendedName>
</protein>
<keyword evidence="4 7" id="KW-1133">Transmembrane helix</keyword>
<dbReference type="InterPro" id="IPR034001">
    <property type="entry name" value="ABCG_PDR_1"/>
</dbReference>
<feature type="compositionally biased region" description="Basic and acidic residues" evidence="6">
    <location>
        <begin position="55"/>
        <end position="64"/>
    </location>
</feature>
<feature type="region of interest" description="Disordered" evidence="6">
    <location>
        <begin position="44"/>
        <end position="67"/>
    </location>
</feature>
<proteinExistence type="predicted"/>
<evidence type="ECO:0000313" key="10">
    <source>
        <dbReference type="Proteomes" id="UP000091956"/>
    </source>
</evidence>
<dbReference type="GO" id="GO:0016887">
    <property type="term" value="F:ATP hydrolysis activity"/>
    <property type="evidence" value="ECO:0007669"/>
    <property type="project" value="InterPro"/>
</dbReference>
<dbReference type="Proteomes" id="UP000091956">
    <property type="component" value="Unassembled WGS sequence"/>
</dbReference>
<dbReference type="InterPro" id="IPR043926">
    <property type="entry name" value="ABCG_dom"/>
</dbReference>
<organism evidence="9 10">
    <name type="scientific">Pseudogymnoascus verrucosus</name>
    <dbReference type="NCBI Taxonomy" id="342668"/>
    <lineage>
        <taxon>Eukaryota</taxon>
        <taxon>Fungi</taxon>
        <taxon>Dikarya</taxon>
        <taxon>Ascomycota</taxon>
        <taxon>Pezizomycotina</taxon>
        <taxon>Leotiomycetes</taxon>
        <taxon>Thelebolales</taxon>
        <taxon>Thelebolaceae</taxon>
        <taxon>Pseudogymnoascus</taxon>
    </lineage>
</organism>
<evidence type="ECO:0000313" key="9">
    <source>
        <dbReference type="EMBL" id="OBU01244.1"/>
    </source>
</evidence>
<dbReference type="Gene3D" id="3.40.50.300">
    <property type="entry name" value="P-loop containing nucleotide triphosphate hydrolases"/>
    <property type="match status" value="1"/>
</dbReference>
<gene>
    <name evidence="9" type="ORF">VE01_00945</name>
</gene>
<dbReference type="Pfam" id="PF19055">
    <property type="entry name" value="ABC2_membrane_7"/>
    <property type="match status" value="1"/>
</dbReference>
<evidence type="ECO:0000256" key="4">
    <source>
        <dbReference type="ARBA" id="ARBA00022989"/>
    </source>
</evidence>
<keyword evidence="2" id="KW-0813">Transport</keyword>
<dbReference type="RefSeq" id="XP_018134976.1">
    <property type="nucleotide sequence ID" value="XM_018270473.1"/>
</dbReference>
<evidence type="ECO:0000256" key="1">
    <source>
        <dbReference type="ARBA" id="ARBA00004141"/>
    </source>
</evidence>
<comment type="subcellular location">
    <subcellularLocation>
        <location evidence="1">Membrane</location>
        <topology evidence="1">Multi-pass membrane protein</topology>
    </subcellularLocation>
</comment>
<evidence type="ECO:0000259" key="8">
    <source>
        <dbReference type="PROSITE" id="PS50893"/>
    </source>
</evidence>
<dbReference type="AlphaFoldDB" id="A0A2P2SWS2"/>
<dbReference type="InterPro" id="IPR017871">
    <property type="entry name" value="ABC_transporter-like_CS"/>
</dbReference>
<reference evidence="9 10" key="1">
    <citation type="submission" date="2016-03" db="EMBL/GenBank/DDBJ databases">
        <title>Comparative genomics of Pseudogymnoascus destructans, the fungus causing white-nose syndrome of bats.</title>
        <authorList>
            <person name="Palmer J.M."/>
            <person name="Drees K.P."/>
            <person name="Foster J.T."/>
            <person name="Lindner D.L."/>
        </authorList>
    </citation>
    <scope>NUCLEOTIDE SEQUENCE [LARGE SCALE GENOMIC DNA]</scope>
    <source>
        <strain evidence="9 10">UAMH 10579</strain>
    </source>
</reference>
<dbReference type="STRING" id="342668.A0A2P2SWS2"/>
<dbReference type="InterPro" id="IPR027417">
    <property type="entry name" value="P-loop_NTPase"/>
</dbReference>
<keyword evidence="3 7" id="KW-0812">Transmembrane</keyword>
<dbReference type="Pfam" id="PF01061">
    <property type="entry name" value="ABC2_membrane"/>
    <property type="match status" value="1"/>
</dbReference>
<evidence type="ECO:0000256" key="7">
    <source>
        <dbReference type="SAM" id="Phobius"/>
    </source>
</evidence>
<keyword evidence="5 7" id="KW-0472">Membrane</keyword>
<keyword evidence="10" id="KW-1185">Reference proteome</keyword>
<dbReference type="OrthoDB" id="245989at2759"/>
<dbReference type="InterPro" id="IPR003439">
    <property type="entry name" value="ABC_transporter-like_ATP-bd"/>
</dbReference>
<dbReference type="Pfam" id="PF00005">
    <property type="entry name" value="ABC_tran"/>
    <property type="match status" value="1"/>
</dbReference>
<dbReference type="GO" id="GO:0140359">
    <property type="term" value="F:ABC-type transporter activity"/>
    <property type="evidence" value="ECO:0007669"/>
    <property type="project" value="InterPro"/>
</dbReference>
<evidence type="ECO:0000256" key="6">
    <source>
        <dbReference type="SAM" id="MobiDB-lite"/>
    </source>
</evidence>
<dbReference type="CDD" id="cd03233">
    <property type="entry name" value="ABCG_PDR_domain1"/>
    <property type="match status" value="1"/>
</dbReference>
<dbReference type="Pfam" id="PF14510">
    <property type="entry name" value="ABC_trans_N"/>
    <property type="match status" value="1"/>
</dbReference>
<feature type="transmembrane region" description="Helical" evidence="7">
    <location>
        <begin position="500"/>
        <end position="519"/>
    </location>
</feature>
<feature type="transmembrane region" description="Helical" evidence="7">
    <location>
        <begin position="470"/>
        <end position="494"/>
    </location>
</feature>
<accession>A0A2P2SWS2</accession>